<proteinExistence type="inferred from homology"/>
<organism evidence="9 10">
    <name type="scientific">Komagataella phaffii (strain GS115 / ATCC 20864)</name>
    <name type="common">Yeast</name>
    <name type="synonym">Pichia pastoris</name>
    <dbReference type="NCBI Taxonomy" id="644223"/>
    <lineage>
        <taxon>Eukaryota</taxon>
        <taxon>Fungi</taxon>
        <taxon>Dikarya</taxon>
        <taxon>Ascomycota</taxon>
        <taxon>Saccharomycotina</taxon>
        <taxon>Pichiomycetes</taxon>
        <taxon>Pichiales</taxon>
        <taxon>Pichiaceae</taxon>
        <taxon>Komagataella</taxon>
    </lineage>
</organism>
<comment type="similarity">
    <text evidence="2">Belongs to the NUR1 family.</text>
</comment>
<evidence type="ECO:0000256" key="3">
    <source>
        <dbReference type="ARBA" id="ARBA00018310"/>
    </source>
</evidence>
<feature type="transmembrane region" description="Helical" evidence="8">
    <location>
        <begin position="54"/>
        <end position="71"/>
    </location>
</feature>
<dbReference type="AlphaFoldDB" id="C4R8J1"/>
<reference evidence="9 10" key="1">
    <citation type="journal article" date="2009" name="Nat. Biotechnol.">
        <title>Genome sequence of the recombinant protein production host Pichia pastoris.</title>
        <authorList>
            <person name="De Schutter K."/>
            <person name="Lin Y.C."/>
            <person name="Tiels P."/>
            <person name="Van Hecke A."/>
            <person name="Glinka S."/>
            <person name="Weber-Lehmann J."/>
            <person name="Rouze P."/>
            <person name="Van de Peer Y."/>
            <person name="Callewaert N."/>
        </authorList>
    </citation>
    <scope>NUCLEOTIDE SEQUENCE [LARGE SCALE GENOMIC DNA]</scope>
    <source>
        <strain evidence="10">GS115 / ATCC 20864</strain>
    </source>
</reference>
<dbReference type="STRING" id="644223.C4R8J1"/>
<dbReference type="FunCoup" id="C4R8J1">
    <property type="interactions" value="28"/>
</dbReference>
<dbReference type="KEGG" id="ppa:PAS_chr4_0658"/>
<dbReference type="InParanoid" id="C4R8J1"/>
<accession>C4R8J1</accession>
<evidence type="ECO:0000256" key="5">
    <source>
        <dbReference type="ARBA" id="ARBA00022989"/>
    </source>
</evidence>
<dbReference type="HOGENOM" id="CLU_839665_0_0_1"/>
<dbReference type="RefSeq" id="XP_002494095.1">
    <property type="nucleotide sequence ID" value="XM_002494050.1"/>
</dbReference>
<sequence>MALQSQHGLIRKGNRYIRKVSLWSKIKNYPIDQWINLNENINIVDWDQLSETTALRLGVALNVLFWLLSLVRNSLRSSSIYNEDHFFKSNFRELERKKLKEYGKLAPSSSSEWSWAKYTCESVATFLFLSLFIFSIVNAIRVLTTTKTYKFIYHEKLKYEKLFQKQNQVAKKLPPLIQRLFRIKLNDPWVLHYWNPNRFFLRLMVLFSPVHTSIIILNGVTLNVMLTVAIMTFFLYTLTTKFEDRVDQKELILKEVAYEYDAKFVIPNTTRDYKEVAIDSTDKFNSNSVEVFPKAQKTKVFLIHDSRGNLTDIDSPSKLPSSWLKSAFKPR</sequence>
<evidence type="ECO:0000313" key="10">
    <source>
        <dbReference type="Proteomes" id="UP000000314"/>
    </source>
</evidence>
<keyword evidence="6 8" id="KW-0472">Membrane</keyword>
<protein>
    <recommendedName>
        <fullName evidence="3">Nuclear rim protein 1</fullName>
    </recommendedName>
</protein>
<evidence type="ECO:0000256" key="1">
    <source>
        <dbReference type="ARBA" id="ARBA00004232"/>
    </source>
</evidence>
<dbReference type="GO" id="GO:0043007">
    <property type="term" value="P:maintenance of rDNA"/>
    <property type="evidence" value="ECO:0007669"/>
    <property type="project" value="TreeGrafter"/>
</dbReference>
<evidence type="ECO:0000256" key="4">
    <source>
        <dbReference type="ARBA" id="ARBA00022692"/>
    </source>
</evidence>
<feature type="transmembrane region" description="Helical" evidence="8">
    <location>
        <begin position="214"/>
        <end position="236"/>
    </location>
</feature>
<dbReference type="EMBL" id="FN392322">
    <property type="protein sequence ID" value="CAY71916.1"/>
    <property type="molecule type" value="Genomic_DNA"/>
</dbReference>
<comment type="subcellular location">
    <subcellularLocation>
        <location evidence="1">Nucleus membrane</location>
        <topology evidence="1">Multi-pass membrane protein</topology>
    </subcellularLocation>
</comment>
<evidence type="ECO:0000256" key="7">
    <source>
        <dbReference type="ARBA" id="ARBA00024979"/>
    </source>
</evidence>
<evidence type="ECO:0000256" key="2">
    <source>
        <dbReference type="ARBA" id="ARBA00007900"/>
    </source>
</evidence>
<dbReference type="Pfam" id="PF10332">
    <property type="entry name" value="DUF2418"/>
    <property type="match status" value="1"/>
</dbReference>
<comment type="function">
    <text evidence="7">Member of a perinuclear network that controls recombination at multiple loci to maintain genome stability. Required for rDNA repeat stability.</text>
</comment>
<keyword evidence="10" id="KW-1185">Reference proteome</keyword>
<dbReference type="PANTHER" id="PTHR28293:SF1">
    <property type="entry name" value="NUCLEAR RIM PROTEIN 1"/>
    <property type="match status" value="1"/>
</dbReference>
<name>C4R8J1_KOMPG</name>
<dbReference type="OrthoDB" id="3363151at2759"/>
<dbReference type="InterPro" id="IPR018819">
    <property type="entry name" value="Nur1/Mug154"/>
</dbReference>
<evidence type="ECO:0000256" key="8">
    <source>
        <dbReference type="SAM" id="Phobius"/>
    </source>
</evidence>
<keyword evidence="4 8" id="KW-0812">Transmembrane</keyword>
<dbReference type="OMA" id="SERWSIP"/>
<feature type="transmembrane region" description="Helical" evidence="8">
    <location>
        <begin position="123"/>
        <end position="143"/>
    </location>
</feature>
<dbReference type="GO" id="GO:0031965">
    <property type="term" value="C:nuclear membrane"/>
    <property type="evidence" value="ECO:0007669"/>
    <property type="project" value="UniProtKB-SubCell"/>
</dbReference>
<dbReference type="GO" id="GO:0007096">
    <property type="term" value="P:regulation of exit from mitosis"/>
    <property type="evidence" value="ECO:0007669"/>
    <property type="project" value="TreeGrafter"/>
</dbReference>
<evidence type="ECO:0000256" key="6">
    <source>
        <dbReference type="ARBA" id="ARBA00023136"/>
    </source>
</evidence>
<dbReference type="PANTHER" id="PTHR28293">
    <property type="entry name" value="NUCLEAR RIM PROTEIN 1"/>
    <property type="match status" value="1"/>
</dbReference>
<evidence type="ECO:0000313" key="9">
    <source>
        <dbReference type="EMBL" id="CAY71916.1"/>
    </source>
</evidence>
<gene>
    <name evidence="9" type="ordered locus">PAS_chr4_0658</name>
</gene>
<dbReference type="Proteomes" id="UP000000314">
    <property type="component" value="Chromosome 4"/>
</dbReference>
<keyword evidence="5 8" id="KW-1133">Transmembrane helix</keyword>
<dbReference type="GeneID" id="8201365"/>